<evidence type="ECO:0000256" key="8">
    <source>
        <dbReference type="SAM" id="SignalP"/>
    </source>
</evidence>
<comment type="cofactor">
    <cofactor evidence="1">
        <name>FAD</name>
        <dbReference type="ChEBI" id="CHEBI:57692"/>
    </cofactor>
</comment>
<keyword evidence="11" id="KW-1185">Reference proteome</keyword>
<keyword evidence="6" id="KW-0560">Oxidoreductase</keyword>
<evidence type="ECO:0000256" key="4">
    <source>
        <dbReference type="ARBA" id="ARBA00022630"/>
    </source>
</evidence>
<accession>A0A7I8LFJ2</accession>
<dbReference type="SUPFAM" id="SSF55103">
    <property type="entry name" value="FAD-linked oxidases, C-terminal domain"/>
    <property type="match status" value="1"/>
</dbReference>
<dbReference type="Pfam" id="PF09265">
    <property type="entry name" value="Cytokin-bind"/>
    <property type="match status" value="1"/>
</dbReference>
<dbReference type="InterPro" id="IPR015345">
    <property type="entry name" value="Cytokinin_DH_FAD/cytokin-bd"/>
</dbReference>
<dbReference type="GO" id="GO:0071949">
    <property type="term" value="F:FAD binding"/>
    <property type="evidence" value="ECO:0007669"/>
    <property type="project" value="InterPro"/>
</dbReference>
<dbReference type="PANTHER" id="PTHR13878:SF127">
    <property type="entry name" value="CYTOKININ DEHYDROGENASE 3"/>
    <property type="match status" value="1"/>
</dbReference>
<dbReference type="PANTHER" id="PTHR13878">
    <property type="entry name" value="GULONOLACTONE OXIDASE"/>
    <property type="match status" value="1"/>
</dbReference>
<evidence type="ECO:0000313" key="10">
    <source>
        <dbReference type="EMBL" id="CAA7408789.1"/>
    </source>
</evidence>
<dbReference type="EMBL" id="LR746278">
    <property type="protein sequence ID" value="CAA7408789.1"/>
    <property type="molecule type" value="Genomic_DNA"/>
</dbReference>
<dbReference type="Proteomes" id="UP000663760">
    <property type="component" value="Chromosome 15"/>
</dbReference>
<dbReference type="SUPFAM" id="SSF56176">
    <property type="entry name" value="FAD-binding/transporter-associated domain-like"/>
    <property type="match status" value="1"/>
</dbReference>
<keyword evidence="4" id="KW-0285">Flavoprotein</keyword>
<sequence>MMVALRLTVVFILSSLVSIVGHKRPWPATLPQELSALDISVRIRVDPEATFPVSTDFGRLVSAAPAAVLFPSSNLDIMALLSFANDSPRPFKVAPRGRGHSLRGQAAAPKGVVIDMRSLARRTGGGHDTVATTLSPITVSSCQDGSDPQGSAYVDAGGEQLWADVLSETLKHGLAPKSWTDYLYLTVGGTLSNAGISGQAFRHGPQISTVYELDVITGKGEMKTCSKEHNSDLFYAVLGGLGQFGVITRARIALEPAPDNVKWVRLIYTNFAAFTKDQEYLISLDGRPTPGTNSTKSKGFDYVEGSVFLDRSPVSSWRSSFSPADSARINSLITKYGPVYCLEAGIYYRNASKFAAEKDLDRLLEELSFIPGMTFIIDIGYVRFLNRVREGELQLRAQGLWDVPHPWLALFVPRSRISDFNARVFRRIIRENRSKGPILVYPVNRDRWDERTSAVIPDEGVFYSVSLLWSATTETLEQLEAQNEEVLRFCNDEGIKVKQYLPHYEERSDWVKHFGAKWEVFLERKRKYDPKRILSPGQGNFTSSAT</sequence>
<dbReference type="EC" id="1.5.99.12" evidence="3"/>
<evidence type="ECO:0000256" key="5">
    <source>
        <dbReference type="ARBA" id="ARBA00022827"/>
    </source>
</evidence>
<proteinExistence type="inferred from homology"/>
<dbReference type="InterPro" id="IPR016167">
    <property type="entry name" value="FAD-bd_PCMH_sub1"/>
</dbReference>
<comment type="similarity">
    <text evidence="2">Belongs to the oxygen-dependent FAD-linked oxidoreductase family.</text>
</comment>
<dbReference type="AlphaFoldDB" id="A0A7I8LFJ2"/>
<dbReference type="GO" id="GO:0009690">
    <property type="term" value="P:cytokinin metabolic process"/>
    <property type="evidence" value="ECO:0007669"/>
    <property type="project" value="InterPro"/>
</dbReference>
<keyword evidence="8" id="KW-0732">Signal</keyword>
<keyword evidence="5" id="KW-0274">FAD</keyword>
<dbReference type="InterPro" id="IPR006094">
    <property type="entry name" value="Oxid_FAD_bind_N"/>
</dbReference>
<evidence type="ECO:0000256" key="2">
    <source>
        <dbReference type="ARBA" id="ARBA00005466"/>
    </source>
</evidence>
<evidence type="ECO:0000256" key="1">
    <source>
        <dbReference type="ARBA" id="ARBA00001974"/>
    </source>
</evidence>
<feature type="chain" id="PRO_5029591858" description="cytokinin dehydrogenase" evidence="8">
    <location>
        <begin position="23"/>
        <end position="546"/>
    </location>
</feature>
<dbReference type="InterPro" id="IPR036318">
    <property type="entry name" value="FAD-bd_PCMH-like_sf"/>
</dbReference>
<dbReference type="PROSITE" id="PS00862">
    <property type="entry name" value="OX2_COVAL_FAD"/>
    <property type="match status" value="1"/>
</dbReference>
<name>A0A7I8LFJ2_SPIIN</name>
<dbReference type="InterPro" id="IPR016169">
    <property type="entry name" value="FAD-bd_PCMH_sub2"/>
</dbReference>
<protein>
    <recommendedName>
        <fullName evidence="3">cytokinin dehydrogenase</fullName>
        <ecNumber evidence="3">1.5.99.12</ecNumber>
    </recommendedName>
</protein>
<dbReference type="Pfam" id="PF01565">
    <property type="entry name" value="FAD_binding_4"/>
    <property type="match status" value="1"/>
</dbReference>
<dbReference type="InterPro" id="IPR006093">
    <property type="entry name" value="Oxy_OxRdtase_FAD_BS"/>
</dbReference>
<dbReference type="GO" id="GO:0019139">
    <property type="term" value="F:cytokinin dehydrogenase activity"/>
    <property type="evidence" value="ECO:0007669"/>
    <property type="project" value="UniProtKB-EC"/>
</dbReference>
<evidence type="ECO:0000256" key="3">
    <source>
        <dbReference type="ARBA" id="ARBA00011928"/>
    </source>
</evidence>
<dbReference type="OrthoDB" id="415825at2759"/>
<comment type="catalytic activity">
    <reaction evidence="7">
        <text>N(6)-dimethylallyladenine + A + H2O = 3-methyl-2-butenal + adenine + AH2</text>
        <dbReference type="Rhea" id="RHEA:13625"/>
        <dbReference type="ChEBI" id="CHEBI:13193"/>
        <dbReference type="ChEBI" id="CHEBI:15377"/>
        <dbReference type="ChEBI" id="CHEBI:15825"/>
        <dbReference type="ChEBI" id="CHEBI:16708"/>
        <dbReference type="ChEBI" id="CHEBI:17499"/>
        <dbReference type="ChEBI" id="CHEBI:17660"/>
        <dbReference type="EC" id="1.5.99.12"/>
    </reaction>
</comment>
<feature type="domain" description="FAD-binding PCMH-type" evidence="9">
    <location>
        <begin position="61"/>
        <end position="257"/>
    </location>
</feature>
<dbReference type="Gene3D" id="3.40.462.10">
    <property type="entry name" value="FAD-linked oxidases, C-terminal domain"/>
    <property type="match status" value="1"/>
</dbReference>
<dbReference type="PROSITE" id="PS51387">
    <property type="entry name" value="FAD_PCMH"/>
    <property type="match status" value="1"/>
</dbReference>
<evidence type="ECO:0000259" key="9">
    <source>
        <dbReference type="PROSITE" id="PS51387"/>
    </source>
</evidence>
<evidence type="ECO:0000313" key="11">
    <source>
        <dbReference type="Proteomes" id="UP000663760"/>
    </source>
</evidence>
<evidence type="ECO:0000256" key="7">
    <source>
        <dbReference type="ARBA" id="ARBA00048224"/>
    </source>
</evidence>
<dbReference type="InterPro" id="IPR050432">
    <property type="entry name" value="FAD-linked_Oxidoreductases_BP"/>
</dbReference>
<organism evidence="10 11">
    <name type="scientific">Spirodela intermedia</name>
    <name type="common">Intermediate duckweed</name>
    <dbReference type="NCBI Taxonomy" id="51605"/>
    <lineage>
        <taxon>Eukaryota</taxon>
        <taxon>Viridiplantae</taxon>
        <taxon>Streptophyta</taxon>
        <taxon>Embryophyta</taxon>
        <taxon>Tracheophyta</taxon>
        <taxon>Spermatophyta</taxon>
        <taxon>Magnoliopsida</taxon>
        <taxon>Liliopsida</taxon>
        <taxon>Araceae</taxon>
        <taxon>Lemnoideae</taxon>
        <taxon>Spirodela</taxon>
    </lineage>
</organism>
<dbReference type="InterPro" id="IPR016166">
    <property type="entry name" value="FAD-bd_PCMH"/>
</dbReference>
<feature type="signal peptide" evidence="8">
    <location>
        <begin position="1"/>
        <end position="22"/>
    </location>
</feature>
<dbReference type="InterPro" id="IPR016170">
    <property type="entry name" value="Cytok_DH_C_sf"/>
</dbReference>
<reference evidence="10" key="1">
    <citation type="submission" date="2020-02" db="EMBL/GenBank/DDBJ databases">
        <authorList>
            <person name="Scholz U."/>
            <person name="Mascher M."/>
            <person name="Fiebig A."/>
        </authorList>
    </citation>
    <scope>NUCLEOTIDE SEQUENCE</scope>
</reference>
<evidence type="ECO:0000256" key="6">
    <source>
        <dbReference type="ARBA" id="ARBA00023002"/>
    </source>
</evidence>
<dbReference type="InterPro" id="IPR016164">
    <property type="entry name" value="FAD-linked_Oxase-like_C"/>
</dbReference>
<dbReference type="Gene3D" id="3.30.43.10">
    <property type="entry name" value="Uridine Diphospho-n-acetylenolpyruvylglucosamine Reductase, domain 2"/>
    <property type="match status" value="1"/>
</dbReference>
<gene>
    <name evidence="10" type="ORF">SI8410_15019467</name>
</gene>
<dbReference type="Gene3D" id="3.30.465.10">
    <property type="match status" value="1"/>
</dbReference>